<dbReference type="GO" id="GO:0005509">
    <property type="term" value="F:calcium ion binding"/>
    <property type="evidence" value="ECO:0007669"/>
    <property type="project" value="InterPro"/>
</dbReference>
<dbReference type="Proteomes" id="UP000247810">
    <property type="component" value="Unassembled WGS sequence"/>
</dbReference>
<evidence type="ECO:0000256" key="6">
    <source>
        <dbReference type="ARBA" id="ARBA00022801"/>
    </source>
</evidence>
<evidence type="ECO:0000256" key="10">
    <source>
        <dbReference type="ARBA" id="ARBA00023277"/>
    </source>
</evidence>
<dbReference type="CDD" id="cd11319">
    <property type="entry name" value="AmyAc_euk_AmyA"/>
    <property type="match status" value="1"/>
</dbReference>
<proteinExistence type="inferred from homology"/>
<dbReference type="Gene3D" id="2.60.40.1180">
    <property type="entry name" value="Golgi alpha-mannosidase II"/>
    <property type="match status" value="1"/>
</dbReference>
<dbReference type="InterPro" id="IPR015340">
    <property type="entry name" value="A_amylase_C_dom"/>
</dbReference>
<feature type="disulfide bond" evidence="15">
    <location>
        <begin position="465"/>
        <end position="500"/>
    </location>
</feature>
<keyword evidence="20" id="KW-1185">Reference proteome</keyword>
<dbReference type="GO" id="GO:0016052">
    <property type="term" value="P:carbohydrate catabolic process"/>
    <property type="evidence" value="ECO:0007669"/>
    <property type="project" value="InterPro"/>
</dbReference>
<comment type="similarity">
    <text evidence="3">Belongs to the glycosyl hydrolase 13 family.</text>
</comment>
<evidence type="ECO:0000256" key="11">
    <source>
        <dbReference type="ARBA" id="ARBA00023295"/>
    </source>
</evidence>
<keyword evidence="9" id="KW-0325">Glycoprotein</keyword>
<feature type="disulfide bond" evidence="15">
    <location>
        <begin position="177"/>
        <end position="191"/>
    </location>
</feature>
<evidence type="ECO:0000256" key="5">
    <source>
        <dbReference type="ARBA" id="ARBA00022723"/>
    </source>
</evidence>
<dbReference type="SUPFAM" id="SSF51445">
    <property type="entry name" value="(Trans)glycosidases"/>
    <property type="match status" value="1"/>
</dbReference>
<keyword evidence="17" id="KW-0732">Signal</keyword>
<reference evidence="19 20" key="1">
    <citation type="submission" date="2018-02" db="EMBL/GenBank/DDBJ databases">
        <title>The genomes of Aspergillus section Nigri reveals drivers in fungal speciation.</title>
        <authorList>
            <consortium name="DOE Joint Genome Institute"/>
            <person name="Vesth T.C."/>
            <person name="Nybo J."/>
            <person name="Theobald S."/>
            <person name="Brandl J."/>
            <person name="Frisvad J.C."/>
            <person name="Nielsen K.F."/>
            <person name="Lyhne E.K."/>
            <person name="Kogle M.E."/>
            <person name="Kuo A."/>
            <person name="Riley R."/>
            <person name="Clum A."/>
            <person name="Nolan M."/>
            <person name="Lipzen A."/>
            <person name="Salamov A."/>
            <person name="Henrissat B."/>
            <person name="Wiebenga A."/>
            <person name="De vries R.P."/>
            <person name="Grigoriev I.V."/>
            <person name="Mortensen U.H."/>
            <person name="Andersen M.R."/>
            <person name="Baker S.E."/>
        </authorList>
    </citation>
    <scope>NUCLEOTIDE SEQUENCE [LARGE SCALE GENOMIC DNA]</scope>
    <source>
        <strain evidence="19 20">CBS 707.79</strain>
    </source>
</reference>
<dbReference type="GO" id="GO:0004556">
    <property type="term" value="F:alpha-amylase activity"/>
    <property type="evidence" value="ECO:0007669"/>
    <property type="project" value="UniProtKB-EC"/>
</dbReference>
<dbReference type="InterPro" id="IPR006047">
    <property type="entry name" value="GH13_cat_dom"/>
</dbReference>
<dbReference type="SMART" id="SM00642">
    <property type="entry name" value="Aamy"/>
    <property type="match status" value="1"/>
</dbReference>
<dbReference type="PANTHER" id="PTHR10357:SF220">
    <property type="entry name" value="ALPHA-AMYLASE"/>
    <property type="match status" value="1"/>
</dbReference>
<feature type="site" description="Transition state stabilizer" evidence="14">
    <location>
        <position position="323"/>
    </location>
</feature>
<dbReference type="Pfam" id="PF09260">
    <property type="entry name" value="A_amylase_dom_C"/>
    <property type="match status" value="1"/>
</dbReference>
<keyword evidence="8 15" id="KW-1015">Disulfide bond</keyword>
<evidence type="ECO:0000256" key="7">
    <source>
        <dbReference type="ARBA" id="ARBA00022837"/>
    </source>
</evidence>
<keyword evidence="10" id="KW-0119">Carbohydrate metabolism</keyword>
<evidence type="ECO:0000313" key="19">
    <source>
        <dbReference type="EMBL" id="PYH89077.1"/>
    </source>
</evidence>
<dbReference type="EC" id="3.2.1.1" evidence="4"/>
<feature type="disulfide bond" evidence="15">
    <location>
        <begin position="53"/>
        <end position="61"/>
    </location>
</feature>
<keyword evidence="5" id="KW-0479">Metal-binding</keyword>
<evidence type="ECO:0000256" key="15">
    <source>
        <dbReference type="PIRSR" id="PIRSR001024-4"/>
    </source>
</evidence>
<dbReference type="SUPFAM" id="SSF51011">
    <property type="entry name" value="Glycosyl hydrolase domain"/>
    <property type="match status" value="1"/>
</dbReference>
<comment type="catalytic activity">
    <reaction evidence="1">
        <text>Endohydrolysis of (1-&gt;4)-alpha-D-glucosidic linkages in polysaccharides containing three or more (1-&gt;4)-alpha-linked D-glucose units.</text>
        <dbReference type="EC" id="3.2.1.1"/>
    </reaction>
</comment>
<evidence type="ECO:0000256" key="8">
    <source>
        <dbReference type="ARBA" id="ARBA00023157"/>
    </source>
</evidence>
<evidence type="ECO:0000256" key="1">
    <source>
        <dbReference type="ARBA" id="ARBA00000548"/>
    </source>
</evidence>
<feature type="binding site" evidence="16">
    <location>
        <position position="231"/>
    </location>
    <ligand>
        <name>substrate</name>
    </ligand>
</feature>
<feature type="chain" id="PRO_5016323348" description="alpha-amylase" evidence="17">
    <location>
        <begin position="24"/>
        <end position="553"/>
    </location>
</feature>
<dbReference type="VEuPathDB" id="FungiDB:BO71DRAFT_444815"/>
<dbReference type="OrthoDB" id="204980at2759"/>
<evidence type="ECO:0000313" key="20">
    <source>
        <dbReference type="Proteomes" id="UP000247810"/>
    </source>
</evidence>
<dbReference type="InterPro" id="IPR013780">
    <property type="entry name" value="Glyco_hydro_b"/>
</dbReference>
<evidence type="ECO:0000256" key="13">
    <source>
        <dbReference type="PIRSR" id="PIRSR001024-1"/>
    </source>
</evidence>
<dbReference type="Pfam" id="PF00128">
    <property type="entry name" value="Alpha-amylase"/>
    <property type="match status" value="1"/>
</dbReference>
<dbReference type="InterPro" id="IPR013777">
    <property type="entry name" value="A-amylase-like"/>
</dbReference>
<evidence type="ECO:0000256" key="17">
    <source>
        <dbReference type="SAM" id="SignalP"/>
    </source>
</evidence>
<organism evidence="19 20">
    <name type="scientific">Aspergillus ellipticus CBS 707.79</name>
    <dbReference type="NCBI Taxonomy" id="1448320"/>
    <lineage>
        <taxon>Eukaryota</taxon>
        <taxon>Fungi</taxon>
        <taxon>Dikarya</taxon>
        <taxon>Ascomycota</taxon>
        <taxon>Pezizomycotina</taxon>
        <taxon>Eurotiomycetes</taxon>
        <taxon>Eurotiomycetidae</taxon>
        <taxon>Eurotiales</taxon>
        <taxon>Aspergillaceae</taxon>
        <taxon>Aspergillus</taxon>
        <taxon>Aspergillus subgen. Circumdati</taxon>
    </lineage>
</organism>
<feature type="domain" description="Glycosyl hydrolase family 13 catalytic" evidence="18">
    <location>
        <begin position="36"/>
        <end position="395"/>
    </location>
</feature>
<dbReference type="InterPro" id="IPR017853">
    <property type="entry name" value="GH"/>
</dbReference>
<evidence type="ECO:0000256" key="12">
    <source>
        <dbReference type="ARBA" id="ARBA00030238"/>
    </source>
</evidence>
<evidence type="ECO:0000256" key="16">
    <source>
        <dbReference type="PIRSR" id="PIRSR001024-5"/>
    </source>
</evidence>
<dbReference type="PANTHER" id="PTHR10357">
    <property type="entry name" value="ALPHA-AMYLASE FAMILY MEMBER"/>
    <property type="match status" value="1"/>
</dbReference>
<keyword evidence="7" id="KW-0106">Calcium</keyword>
<gene>
    <name evidence="19" type="ORF">BO71DRAFT_444815</name>
</gene>
<dbReference type="PIRSF" id="PIRSF001024">
    <property type="entry name" value="Alph-amyl_fung"/>
    <property type="match status" value="1"/>
</dbReference>
<dbReference type="AlphaFoldDB" id="A0A319D3J1"/>
<comment type="cofactor">
    <cofactor evidence="2">
        <name>Ca(2+)</name>
        <dbReference type="ChEBI" id="CHEBI:29108"/>
    </cofactor>
</comment>
<feature type="binding site" evidence="16">
    <location>
        <position position="323"/>
    </location>
    <ligand>
        <name>substrate</name>
    </ligand>
</feature>
<feature type="binding site" evidence="16">
    <location>
        <position position="370"/>
    </location>
    <ligand>
        <name>substrate</name>
    </ligand>
</feature>
<keyword evidence="6" id="KW-0378">Hydrolase</keyword>
<feature type="active site" description="Proton donor" evidence="13">
    <location>
        <position position="257"/>
    </location>
</feature>
<feature type="signal peptide" evidence="17">
    <location>
        <begin position="1"/>
        <end position="23"/>
    </location>
</feature>
<sequence>MVSTALLLASALSAASLIGSTLAATTEQWKSRSVYQVMTDRFARTDGSLTYPCNTTEGLYCGGTWRGTIDMLDYIQGMNFDAVMISPIMENIAGRVSYGEAYHGYWPLDLYNLNSHFGTKQDLLDLSDALHERGMYLLVDMVINNMAYITNGSNPATTIDYSVFTPFNNSDYFHKYCLITDWNNYTDAQTCQTGDDIVALPHLFTAHDDVQTLLEDWSKDIVATYGIDGLRIDAAKSVYPDFLPIYVDAVGGFMTGEVMDSRASIVCDYQTNYLPSLPNYPLYYSIITAFTEGNISVLLEEINEIKKLCPDPAAMAVFTENQDIIRFASADDDMAIAKNAVAFTILFDGVSMIYQGQEQHLKGSSTPTNREALWLAGYNTTSELYLLLKNLNAIRKHAYNLDNTYADQQSINIYQGGSELAFWKGTYGRQVIMVVNNQGVTGGAYDLILPQSYGAGAAVTEVLTCENYTVNDLSQLIVKMDAGLPRVFFPTAYMEGSGICGYNYSNVTYSELKLKNAGDSSSSSSLGATSTVAPSLLVSFLLSLMVGAFVGTA</sequence>
<dbReference type="STRING" id="1448320.A0A319D3J1"/>
<dbReference type="Gene3D" id="3.20.20.80">
    <property type="entry name" value="Glycosidases"/>
    <property type="match status" value="1"/>
</dbReference>
<evidence type="ECO:0000256" key="4">
    <source>
        <dbReference type="ARBA" id="ARBA00012595"/>
    </source>
</evidence>
<feature type="disulfide bond" evidence="15">
    <location>
        <begin position="267"/>
        <end position="309"/>
    </location>
</feature>
<evidence type="ECO:0000256" key="3">
    <source>
        <dbReference type="ARBA" id="ARBA00008061"/>
    </source>
</evidence>
<accession>A0A319D3J1</accession>
<dbReference type="FunFam" id="3.20.20.80:FF:000120">
    <property type="entry name" value="Alpha-amylase A"/>
    <property type="match status" value="1"/>
</dbReference>
<protein>
    <recommendedName>
        <fullName evidence="4">alpha-amylase</fullName>
        <ecNumber evidence="4">3.2.1.1</ecNumber>
    </recommendedName>
    <alternativeName>
        <fullName evidence="12">1,4-alpha-D-glucan glucanohydrolase</fullName>
    </alternativeName>
</protein>
<evidence type="ECO:0000256" key="2">
    <source>
        <dbReference type="ARBA" id="ARBA00001913"/>
    </source>
</evidence>
<keyword evidence="11" id="KW-0326">Glycosidase</keyword>
<evidence type="ECO:0000256" key="9">
    <source>
        <dbReference type="ARBA" id="ARBA00023180"/>
    </source>
</evidence>
<dbReference type="EMBL" id="KZ826049">
    <property type="protein sequence ID" value="PYH89077.1"/>
    <property type="molecule type" value="Genomic_DNA"/>
</dbReference>
<name>A0A319D3J1_9EURO</name>
<evidence type="ECO:0000256" key="14">
    <source>
        <dbReference type="PIRSR" id="PIRSR001024-2"/>
    </source>
</evidence>
<evidence type="ECO:0000259" key="18">
    <source>
        <dbReference type="SMART" id="SM00642"/>
    </source>
</evidence>
<feature type="active site" description="Nucleophile" evidence="13">
    <location>
        <position position="233"/>
    </location>
</feature>
<feature type="binding site" evidence="16">
    <location>
        <position position="106"/>
    </location>
    <ligand>
        <name>substrate</name>
    </ligand>
</feature>